<evidence type="ECO:0000256" key="2">
    <source>
        <dbReference type="ARBA" id="ARBA00022723"/>
    </source>
</evidence>
<accession>A0A9E9C5R3</accession>
<dbReference type="SUPFAM" id="SSF53187">
    <property type="entry name" value="Zn-dependent exopeptidases"/>
    <property type="match status" value="1"/>
</dbReference>
<dbReference type="InterPro" id="IPR007036">
    <property type="entry name" value="Aste_AspA_hybrid_dom"/>
</dbReference>
<feature type="binding site" evidence="5">
    <location>
        <position position="276"/>
    </location>
    <ligand>
        <name>substrate</name>
    </ligand>
</feature>
<dbReference type="HAMAP" id="MF_00704">
    <property type="entry name" value="Aspartoacylase"/>
    <property type="match status" value="1"/>
</dbReference>
<dbReference type="GO" id="GO:0005829">
    <property type="term" value="C:cytosol"/>
    <property type="evidence" value="ECO:0007669"/>
    <property type="project" value="TreeGrafter"/>
</dbReference>
<dbReference type="Proteomes" id="UP001163152">
    <property type="component" value="Chromosome"/>
</dbReference>
<dbReference type="RefSeq" id="WP_268607876.1">
    <property type="nucleotide sequence ID" value="NZ_CP113797.1"/>
</dbReference>
<feature type="binding site" evidence="5 7">
    <location>
        <position position="14"/>
    </location>
    <ligand>
        <name>Zn(2+)</name>
        <dbReference type="ChEBI" id="CHEBI:29105"/>
    </ligand>
</feature>
<feature type="domain" description="Succinylglutamate desuccinylase/Aspartoacylase catalytic" evidence="9">
    <location>
        <begin position="4"/>
        <end position="193"/>
    </location>
</feature>
<evidence type="ECO:0000256" key="3">
    <source>
        <dbReference type="ARBA" id="ARBA00022801"/>
    </source>
</evidence>
<name>A0A9E9C5R3_9CYAN</name>
<dbReference type="EMBL" id="CP113797">
    <property type="protein sequence ID" value="WAL58459.1"/>
    <property type="molecule type" value="Genomic_DNA"/>
</dbReference>
<feature type="binding site" evidence="5">
    <location>
        <position position="56"/>
    </location>
    <ligand>
        <name>substrate</name>
    </ligand>
</feature>
<gene>
    <name evidence="10" type="ORF">OXH18_14835</name>
</gene>
<evidence type="ECO:0000259" key="8">
    <source>
        <dbReference type="Pfam" id="PF04952"/>
    </source>
</evidence>
<comment type="cofactor">
    <cofactor evidence="5 7">
        <name>Zn(2+)</name>
        <dbReference type="ChEBI" id="CHEBI:29105"/>
    </cofactor>
    <text evidence="5 7">Binds 1 zinc ion per subunit.</text>
</comment>
<dbReference type="NCBIfam" id="NF002601">
    <property type="entry name" value="PRK02259.1"/>
    <property type="match status" value="1"/>
</dbReference>
<evidence type="ECO:0000313" key="11">
    <source>
        <dbReference type="Proteomes" id="UP001163152"/>
    </source>
</evidence>
<dbReference type="Gene3D" id="3.40.630.10">
    <property type="entry name" value="Zn peptidases"/>
    <property type="match status" value="1"/>
</dbReference>
<dbReference type="PANTHER" id="PTHR15162:SF7">
    <property type="entry name" value="SUCCINYLGLUTAMATE DESUCCINYLASE"/>
    <property type="match status" value="1"/>
</dbReference>
<keyword evidence="4 5" id="KW-0862">Zinc</keyword>
<organism evidence="10 11">
    <name type="scientific">Thermocoleostomius sinensis A174</name>
    <dbReference type="NCBI Taxonomy" id="2016057"/>
    <lineage>
        <taxon>Bacteria</taxon>
        <taxon>Bacillati</taxon>
        <taxon>Cyanobacteriota</taxon>
        <taxon>Cyanophyceae</taxon>
        <taxon>Oculatellales</taxon>
        <taxon>Oculatellaceae</taxon>
        <taxon>Thermocoleostomius</taxon>
    </lineage>
</organism>
<dbReference type="PIRSF" id="PIRSF018001">
    <property type="entry name" value="Aspartoacylase"/>
    <property type="match status" value="1"/>
</dbReference>
<proteinExistence type="inferred from homology"/>
<dbReference type="InterPro" id="IPR050178">
    <property type="entry name" value="AspA/AstE_fam"/>
</dbReference>
<keyword evidence="2 5" id="KW-0479">Metal-binding</keyword>
<dbReference type="EC" id="3.5.1.15" evidence="5"/>
<feature type="binding site" evidence="5 7">
    <location>
        <position position="106"/>
    </location>
    <ligand>
        <name>Zn(2+)</name>
        <dbReference type="ChEBI" id="CHEBI:29105"/>
    </ligand>
</feature>
<feature type="active site" description="Proton donor/acceptor" evidence="6">
    <location>
        <position position="165"/>
    </location>
</feature>
<dbReference type="KEGG" id="tsin:OXH18_14835"/>
<dbReference type="Pfam" id="PF04952">
    <property type="entry name" value="AstE_AspA_hybrid"/>
    <property type="match status" value="1"/>
</dbReference>
<protein>
    <recommendedName>
        <fullName evidence="5">Probable aspartoacylase</fullName>
        <ecNumber evidence="5">3.5.1.15</ecNumber>
    </recommendedName>
</protein>
<sequence length="293" mass="33116">MEPIKRVAIIGGTHGNELTGAYLIKKFEQFPALVRRSTFETITLFGNPRAFEMGRRYLDKDLNRCFLTKDLLNPTLSTYEDQRAKTIHHLLGPKGHPAVDLILDLHSTTANMGITLILSSHHPFNLQLAAYLSQLDPQIRVFSWGQSSQDSSLLRSLCEQGLAIEVGPVAQGVLHAEFFQRTEALVHQILDYLERTNQGNPPSIARNLTLYQFIGSIDYPRDEKGDIQAMIHPKLQGKDYEPLRPGDPLFLTFDNQTIAYKGELTVYPVFINEAAYYEKGIAVYLAKLQPLYI</sequence>
<dbReference type="InterPro" id="IPR016708">
    <property type="entry name" value="Aspartoacylase"/>
</dbReference>
<dbReference type="GO" id="GO:0008270">
    <property type="term" value="F:zinc ion binding"/>
    <property type="evidence" value="ECO:0007669"/>
    <property type="project" value="UniProtKB-UniRule"/>
</dbReference>
<reference evidence="10" key="1">
    <citation type="submission" date="2022-12" db="EMBL/GenBank/DDBJ databases">
        <title>Polyphasic identification of a Novel Hot-Spring Cyanobacterium Ocullathermofonsia sinensis gen nov. sp. nov. and Genomic Insights on its Adaptations to the Thermal Habitat.</title>
        <authorList>
            <person name="Daroch M."/>
            <person name="Tang J."/>
            <person name="Jiang Y."/>
        </authorList>
    </citation>
    <scope>NUCLEOTIDE SEQUENCE</scope>
    <source>
        <strain evidence="10">PKUAC-SCTA174</strain>
    </source>
</reference>
<comment type="similarity">
    <text evidence="1 5">Belongs to the AspA/AstE family. Aspartoacylase subfamily.</text>
</comment>
<dbReference type="CDD" id="cd06909">
    <property type="entry name" value="M14_ASPA"/>
    <property type="match status" value="1"/>
</dbReference>
<evidence type="ECO:0000256" key="7">
    <source>
        <dbReference type="PIRSR" id="PIRSR018001-3"/>
    </source>
</evidence>
<dbReference type="GO" id="GO:0019807">
    <property type="term" value="F:aspartoacylase activity"/>
    <property type="evidence" value="ECO:0007669"/>
    <property type="project" value="UniProtKB-UniRule"/>
</dbReference>
<evidence type="ECO:0000256" key="4">
    <source>
        <dbReference type="ARBA" id="ARBA00022833"/>
    </source>
</evidence>
<dbReference type="GO" id="GO:0016788">
    <property type="term" value="F:hydrolase activity, acting on ester bonds"/>
    <property type="evidence" value="ECO:0007669"/>
    <property type="project" value="InterPro"/>
</dbReference>
<keyword evidence="11" id="KW-1185">Reference proteome</keyword>
<feature type="binding site" evidence="5 7">
    <location>
        <position position="17"/>
    </location>
    <ligand>
        <name>Zn(2+)</name>
        <dbReference type="ChEBI" id="CHEBI:29105"/>
    </ligand>
</feature>
<dbReference type="PANTHER" id="PTHR15162">
    <property type="entry name" value="ASPARTOACYLASE"/>
    <property type="match status" value="1"/>
</dbReference>
<comment type="catalytic activity">
    <reaction evidence="5">
        <text>an N-acyl-L-aspartate + H2O = a carboxylate + L-aspartate</text>
        <dbReference type="Rhea" id="RHEA:10872"/>
        <dbReference type="ChEBI" id="CHEBI:15377"/>
        <dbReference type="ChEBI" id="CHEBI:29067"/>
        <dbReference type="ChEBI" id="CHEBI:29991"/>
        <dbReference type="ChEBI" id="CHEBI:58497"/>
        <dbReference type="EC" id="3.5.1.15"/>
    </reaction>
</comment>
<dbReference type="Pfam" id="PF24827">
    <property type="entry name" value="AstE_AspA_cat"/>
    <property type="match status" value="1"/>
</dbReference>
<dbReference type="InterPro" id="IPR055438">
    <property type="entry name" value="AstE_AspA_cat"/>
</dbReference>
<evidence type="ECO:0000259" key="9">
    <source>
        <dbReference type="Pfam" id="PF24827"/>
    </source>
</evidence>
<feature type="domain" description="AstE/AspA barrel-sandwich hybrid" evidence="8">
    <location>
        <begin position="207"/>
        <end position="287"/>
    </location>
</feature>
<feature type="binding site" evidence="5">
    <location>
        <begin position="63"/>
        <end position="64"/>
    </location>
    <ligand>
        <name>substrate</name>
    </ligand>
</feature>
<evidence type="ECO:0000313" key="10">
    <source>
        <dbReference type="EMBL" id="WAL58459.1"/>
    </source>
</evidence>
<feature type="binding site" evidence="5">
    <location>
        <position position="165"/>
    </location>
    <ligand>
        <name>substrate</name>
    </ligand>
</feature>
<keyword evidence="3 5" id="KW-0378">Hydrolase</keyword>
<dbReference type="Gene3D" id="2.20.25.160">
    <property type="match status" value="1"/>
</dbReference>
<evidence type="ECO:0000256" key="1">
    <source>
        <dbReference type="ARBA" id="ARBA00006173"/>
    </source>
</evidence>
<dbReference type="FunFam" id="2.20.25.160:FF:000001">
    <property type="entry name" value="Aspartoacylase"/>
    <property type="match status" value="1"/>
</dbReference>
<dbReference type="AlphaFoldDB" id="A0A9E9C5R3"/>
<evidence type="ECO:0000256" key="5">
    <source>
        <dbReference type="HAMAP-Rule" id="MF_00704"/>
    </source>
</evidence>
<evidence type="ECO:0000256" key="6">
    <source>
        <dbReference type="PIRSR" id="PIRSR018001-1"/>
    </source>
</evidence>